<dbReference type="InterPro" id="IPR036962">
    <property type="entry name" value="Glyco_hydro_3_N_sf"/>
</dbReference>
<accession>E1JZ21</accession>
<keyword evidence="7" id="KW-1185">Reference proteome</keyword>
<dbReference type="InterPro" id="IPR036881">
    <property type="entry name" value="Glyco_hydro_3_C_sf"/>
</dbReference>
<dbReference type="Gene3D" id="3.40.50.1700">
    <property type="entry name" value="Glycoside hydrolase family 3 C-terminal domain"/>
    <property type="match status" value="1"/>
</dbReference>
<sequence length="572" mass="59181" precursor="true">MPIRSRRFLAVCCALLLPILFCPKARAASETSRLLSSMSLEEKVGQIFMLWFRGPVASEDAAALIRDRHVGGLILYATAGNIESPGQVARLTADMQAVAAATGHGLGLLVGVDQEGGPVARLRKGFTVFPSQMAQAATGRADLARRAASATARELAAVGINVDFAPVADVNVNPANPVIGIRSFGSDPATAARFAAAATTGYRNAGVICTPKHFPGHGDTSVDSHVGLPRVDHDRRTLDRVDFPPFRAALAAGAPAVMTAHVLAPALEPQGLPATLSRRVLGGILRGRMGFSGVIFTDSLGMGAVADTWGTAEAAVLALNAGADILLVGADAGRPASERLLAMDAVVQAVRSGRVPVKRLDAAVARVLRLKQRYGLLVASKLALPAPDAAERADTPQNAALAKRIAVRALTAFGPTKPALPAARDAATLIVRPRLGREAIDALAEAGIDAWHGPQALFLPPDPDAGAIARAEAAARQASKVILLATNARKYPGQRRLAEKLALAAPGRLVLVAAESPYDLPLLPKAAARLAIYGETPAGMAALGDALFTTQLFGGRCPACIAPAGPTLLSTK</sequence>
<dbReference type="AlphaFoldDB" id="E1JZ21"/>
<dbReference type="PANTHER" id="PTHR30480:SF16">
    <property type="entry name" value="GLYCOSIDE HYDROLASE FAMILY 3 DOMAIN PROTEIN"/>
    <property type="match status" value="1"/>
</dbReference>
<dbReference type="NCBIfam" id="NF003740">
    <property type="entry name" value="PRK05337.1"/>
    <property type="match status" value="1"/>
</dbReference>
<dbReference type="eggNOG" id="COG1472">
    <property type="taxonomic scope" value="Bacteria"/>
</dbReference>
<evidence type="ECO:0000256" key="3">
    <source>
        <dbReference type="ARBA" id="ARBA00023295"/>
    </source>
</evidence>
<dbReference type="PROSITE" id="PS00775">
    <property type="entry name" value="GLYCOSYL_HYDROL_F3"/>
    <property type="match status" value="1"/>
</dbReference>
<evidence type="ECO:0000259" key="5">
    <source>
        <dbReference type="Pfam" id="PF00933"/>
    </source>
</evidence>
<dbReference type="OrthoDB" id="9781691at2"/>
<dbReference type="InterPro" id="IPR001764">
    <property type="entry name" value="Glyco_hydro_3_N"/>
</dbReference>
<dbReference type="Gene3D" id="3.20.20.300">
    <property type="entry name" value="Glycoside hydrolase, family 3, N-terminal domain"/>
    <property type="match status" value="1"/>
</dbReference>
<dbReference type="STRING" id="596151.DesfrDRAFT_2870"/>
<dbReference type="Proteomes" id="UP000006250">
    <property type="component" value="Unassembled WGS sequence"/>
</dbReference>
<feature type="chain" id="PRO_5003148020" evidence="4">
    <location>
        <begin position="28"/>
        <end position="572"/>
    </location>
</feature>
<proteinExistence type="inferred from homology"/>
<name>E1JZ21_SOLFR</name>
<dbReference type="RefSeq" id="WP_005994969.1">
    <property type="nucleotide sequence ID" value="NZ_AECZ01000020.1"/>
</dbReference>
<dbReference type="PANTHER" id="PTHR30480">
    <property type="entry name" value="BETA-HEXOSAMINIDASE-RELATED"/>
    <property type="match status" value="1"/>
</dbReference>
<dbReference type="GO" id="GO:0004553">
    <property type="term" value="F:hydrolase activity, hydrolyzing O-glycosyl compounds"/>
    <property type="evidence" value="ECO:0007669"/>
    <property type="project" value="InterPro"/>
</dbReference>
<dbReference type="Pfam" id="PF00933">
    <property type="entry name" value="Glyco_hydro_3"/>
    <property type="match status" value="1"/>
</dbReference>
<comment type="caution">
    <text evidence="6">The sequence shown here is derived from an EMBL/GenBank/DDBJ whole genome shotgun (WGS) entry which is preliminary data.</text>
</comment>
<evidence type="ECO:0000256" key="4">
    <source>
        <dbReference type="SAM" id="SignalP"/>
    </source>
</evidence>
<dbReference type="SUPFAM" id="SSF51445">
    <property type="entry name" value="(Trans)glycosidases"/>
    <property type="match status" value="1"/>
</dbReference>
<evidence type="ECO:0000313" key="6">
    <source>
        <dbReference type="EMBL" id="EFL50437.1"/>
    </source>
</evidence>
<comment type="similarity">
    <text evidence="1">Belongs to the glycosyl hydrolase 3 family.</text>
</comment>
<dbReference type="EMBL" id="AECZ01000020">
    <property type="protein sequence ID" value="EFL50437.1"/>
    <property type="molecule type" value="Genomic_DNA"/>
</dbReference>
<feature type="domain" description="Glycoside hydrolase family 3 N-terminal" evidence="5">
    <location>
        <begin position="40"/>
        <end position="370"/>
    </location>
</feature>
<reference evidence="6 7" key="1">
    <citation type="submission" date="2010-08" db="EMBL/GenBank/DDBJ databases">
        <title>The draft genome of Desulfovibrio fructosovorans JJ.</title>
        <authorList>
            <consortium name="US DOE Joint Genome Institute (JGI-PGF)"/>
            <person name="Lucas S."/>
            <person name="Copeland A."/>
            <person name="Lapidus A."/>
            <person name="Cheng J.-F."/>
            <person name="Bruce D."/>
            <person name="Goodwin L."/>
            <person name="Pitluck S."/>
            <person name="Land M.L."/>
            <person name="Hauser L."/>
            <person name="Chang Y.-J."/>
            <person name="Jeffries C."/>
            <person name="Wall J.D."/>
            <person name="Stahl D.A."/>
            <person name="Arkin A.P."/>
            <person name="Dehal P."/>
            <person name="Stolyar S.M."/>
            <person name="Hazen T.C."/>
            <person name="Woyke T.J."/>
        </authorList>
    </citation>
    <scope>NUCLEOTIDE SEQUENCE [LARGE SCALE GENOMIC DNA]</scope>
    <source>
        <strain evidence="6 7">JJ</strain>
    </source>
</reference>
<dbReference type="GO" id="GO:0009254">
    <property type="term" value="P:peptidoglycan turnover"/>
    <property type="evidence" value="ECO:0007669"/>
    <property type="project" value="TreeGrafter"/>
</dbReference>
<dbReference type="GO" id="GO:0005975">
    <property type="term" value="P:carbohydrate metabolic process"/>
    <property type="evidence" value="ECO:0007669"/>
    <property type="project" value="InterPro"/>
</dbReference>
<gene>
    <name evidence="6" type="ORF">DesfrDRAFT_2870</name>
</gene>
<dbReference type="InterPro" id="IPR050226">
    <property type="entry name" value="NagZ_Beta-hexosaminidase"/>
</dbReference>
<evidence type="ECO:0000256" key="2">
    <source>
        <dbReference type="ARBA" id="ARBA00022801"/>
    </source>
</evidence>
<organism evidence="6 7">
    <name type="scientific">Solidesulfovibrio fructosivorans JJ]</name>
    <dbReference type="NCBI Taxonomy" id="596151"/>
    <lineage>
        <taxon>Bacteria</taxon>
        <taxon>Pseudomonadati</taxon>
        <taxon>Thermodesulfobacteriota</taxon>
        <taxon>Desulfovibrionia</taxon>
        <taxon>Desulfovibrionales</taxon>
        <taxon>Desulfovibrionaceae</taxon>
        <taxon>Solidesulfovibrio</taxon>
    </lineage>
</organism>
<evidence type="ECO:0000256" key="1">
    <source>
        <dbReference type="ARBA" id="ARBA00005336"/>
    </source>
</evidence>
<keyword evidence="2 6" id="KW-0378">Hydrolase</keyword>
<protein>
    <submittedName>
        <fullName evidence="6">Glycoside hydrolase family 3 domain protein</fullName>
    </submittedName>
</protein>
<keyword evidence="4" id="KW-0732">Signal</keyword>
<keyword evidence="3" id="KW-0326">Glycosidase</keyword>
<evidence type="ECO:0000313" key="7">
    <source>
        <dbReference type="Proteomes" id="UP000006250"/>
    </source>
</evidence>
<dbReference type="InterPro" id="IPR019800">
    <property type="entry name" value="Glyco_hydro_3_AS"/>
</dbReference>
<dbReference type="InterPro" id="IPR017853">
    <property type="entry name" value="GH"/>
</dbReference>
<feature type="signal peptide" evidence="4">
    <location>
        <begin position="1"/>
        <end position="27"/>
    </location>
</feature>